<dbReference type="InterPro" id="IPR006118">
    <property type="entry name" value="Recombinase_CS"/>
</dbReference>
<dbReference type="EMBL" id="JAUSVP010000025">
    <property type="protein sequence ID" value="MDQ0450025.1"/>
    <property type="molecule type" value="Genomic_DNA"/>
</dbReference>
<dbReference type="Proteomes" id="UP001231124">
    <property type="component" value="Unassembled WGS sequence"/>
</dbReference>
<dbReference type="PANTHER" id="PTHR30461:SF2">
    <property type="entry name" value="SERINE RECOMBINASE PINE-RELATED"/>
    <property type="match status" value="1"/>
</dbReference>
<dbReference type="RefSeq" id="WP_307354479.1">
    <property type="nucleotide sequence ID" value="NZ_JAUSVP010000025.1"/>
</dbReference>
<sequence length="232" mass="24562">MTAAIAYVRVSTGAQGKSGLGIEAQKEAIRAFAEANGFEVAETFVEIETGKGLDALERRPILGKALAAAKKARCPVLVSKLDRLSRDVAFIAGLMAQRVPFIVTELGANADPFMLHIYAALAEQERRLISKRTKDALAGLKARGVTKLGKPVTKLGNITNLGEAAQLGAHANARVADTFAANVLPIVEAIRRSGITSLTGIAEALNARGIRTARGGTWYATTVRNLTMRVLA</sequence>
<dbReference type="SMART" id="SM00857">
    <property type="entry name" value="Resolvase"/>
    <property type="match status" value="1"/>
</dbReference>
<feature type="active site" description="O-(5'-phospho-DNA)-serine intermediate" evidence="4">
    <location>
        <position position="11"/>
    </location>
</feature>
<keyword evidence="1" id="KW-0229">DNA integration</keyword>
<evidence type="ECO:0000259" key="5">
    <source>
        <dbReference type="PROSITE" id="PS51736"/>
    </source>
</evidence>
<keyword evidence="2" id="KW-0238">DNA-binding</keyword>
<dbReference type="PROSITE" id="PS51736">
    <property type="entry name" value="RECOMBINASES_3"/>
    <property type="match status" value="1"/>
</dbReference>
<evidence type="ECO:0000313" key="6">
    <source>
        <dbReference type="EMBL" id="MDQ0450025.1"/>
    </source>
</evidence>
<dbReference type="InterPro" id="IPR006119">
    <property type="entry name" value="Resolv_N"/>
</dbReference>
<evidence type="ECO:0000256" key="3">
    <source>
        <dbReference type="ARBA" id="ARBA00023172"/>
    </source>
</evidence>
<name>A0ABU0I830_9HYPH</name>
<evidence type="ECO:0000256" key="1">
    <source>
        <dbReference type="ARBA" id="ARBA00022908"/>
    </source>
</evidence>
<proteinExistence type="predicted"/>
<feature type="domain" description="Resolvase/invertase-type recombinase catalytic" evidence="5">
    <location>
        <begin position="3"/>
        <end position="144"/>
    </location>
</feature>
<keyword evidence="3" id="KW-0233">DNA recombination</keyword>
<dbReference type="SUPFAM" id="SSF53041">
    <property type="entry name" value="Resolvase-like"/>
    <property type="match status" value="1"/>
</dbReference>
<keyword evidence="7" id="KW-1185">Reference proteome</keyword>
<evidence type="ECO:0000256" key="2">
    <source>
        <dbReference type="ARBA" id="ARBA00023125"/>
    </source>
</evidence>
<evidence type="ECO:0000256" key="4">
    <source>
        <dbReference type="PROSITE-ProRule" id="PRU10137"/>
    </source>
</evidence>
<dbReference type="InterPro" id="IPR036162">
    <property type="entry name" value="Resolvase-like_N_sf"/>
</dbReference>
<organism evidence="6 7">
    <name type="scientific">Methylobacterium aerolatum</name>
    <dbReference type="NCBI Taxonomy" id="418708"/>
    <lineage>
        <taxon>Bacteria</taxon>
        <taxon>Pseudomonadati</taxon>
        <taxon>Pseudomonadota</taxon>
        <taxon>Alphaproteobacteria</taxon>
        <taxon>Hyphomicrobiales</taxon>
        <taxon>Methylobacteriaceae</taxon>
        <taxon>Methylobacterium</taxon>
    </lineage>
</organism>
<evidence type="ECO:0000313" key="7">
    <source>
        <dbReference type="Proteomes" id="UP001231124"/>
    </source>
</evidence>
<dbReference type="InterPro" id="IPR050639">
    <property type="entry name" value="SSR_resolvase"/>
</dbReference>
<comment type="caution">
    <text evidence="6">The sequence shown here is derived from an EMBL/GenBank/DDBJ whole genome shotgun (WGS) entry which is preliminary data.</text>
</comment>
<dbReference type="Gene3D" id="3.40.50.1390">
    <property type="entry name" value="Resolvase, N-terminal catalytic domain"/>
    <property type="match status" value="1"/>
</dbReference>
<gene>
    <name evidence="6" type="ORF">QO012_004550</name>
</gene>
<accession>A0ABU0I830</accession>
<dbReference type="CDD" id="cd00338">
    <property type="entry name" value="Ser_Recombinase"/>
    <property type="match status" value="1"/>
</dbReference>
<dbReference type="PROSITE" id="PS00397">
    <property type="entry name" value="RECOMBINASES_1"/>
    <property type="match status" value="1"/>
</dbReference>
<dbReference type="Pfam" id="PF00239">
    <property type="entry name" value="Resolvase"/>
    <property type="match status" value="1"/>
</dbReference>
<dbReference type="PANTHER" id="PTHR30461">
    <property type="entry name" value="DNA-INVERTASE FROM LAMBDOID PROPHAGE"/>
    <property type="match status" value="1"/>
</dbReference>
<protein>
    <submittedName>
        <fullName evidence="6">DNA invertase Pin-like site-specific DNA recombinase</fullName>
    </submittedName>
</protein>
<reference evidence="6 7" key="1">
    <citation type="submission" date="2023-07" db="EMBL/GenBank/DDBJ databases">
        <title>Genomic Encyclopedia of Type Strains, Phase IV (KMG-IV): sequencing the most valuable type-strain genomes for metagenomic binning, comparative biology and taxonomic classification.</title>
        <authorList>
            <person name="Goeker M."/>
        </authorList>
    </citation>
    <scope>NUCLEOTIDE SEQUENCE [LARGE SCALE GENOMIC DNA]</scope>
    <source>
        <strain evidence="6 7">DSM 19013</strain>
    </source>
</reference>